<dbReference type="EMBL" id="JAATNW010000005">
    <property type="protein sequence ID" value="NMH60575.1"/>
    <property type="molecule type" value="Genomic_DNA"/>
</dbReference>
<comment type="caution">
    <text evidence="2">The sequence shown here is derived from an EMBL/GenBank/DDBJ whole genome shotgun (WGS) entry which is preliminary data.</text>
</comment>
<gene>
    <name evidence="2" type="ORF">HCJ96_11125</name>
</gene>
<accession>A0ABX1R283</accession>
<evidence type="ECO:0000313" key="3">
    <source>
        <dbReference type="Proteomes" id="UP000709336"/>
    </source>
</evidence>
<keyword evidence="1" id="KW-0472">Membrane</keyword>
<evidence type="ECO:0000256" key="1">
    <source>
        <dbReference type="SAM" id="Phobius"/>
    </source>
</evidence>
<keyword evidence="3" id="KW-1185">Reference proteome</keyword>
<evidence type="ECO:0008006" key="4">
    <source>
        <dbReference type="Google" id="ProtNLM"/>
    </source>
</evidence>
<keyword evidence="1" id="KW-1133">Transmembrane helix</keyword>
<reference evidence="2 3" key="1">
    <citation type="submission" date="2020-03" db="EMBL/GenBank/DDBJ databases">
        <title>Alteromonas ponticola sp. nov., isolated from seawater.</title>
        <authorList>
            <person name="Yoon J.-H."/>
            <person name="Kim Y.-O."/>
        </authorList>
    </citation>
    <scope>NUCLEOTIDE SEQUENCE [LARGE SCALE GENOMIC DNA]</scope>
    <source>
        <strain evidence="2 3">MYP5</strain>
    </source>
</reference>
<sequence length="90" mass="10141">MAWFAFDLYLAYEVLGLRGFENTFTKNAQAYLHLSASSFTTLGAFSSSPTGNIALILDMISLTGFTMLTWSATHYYSIFSRKNYAEDLKQ</sequence>
<feature type="transmembrane region" description="Helical" evidence="1">
    <location>
        <begin position="53"/>
        <end position="72"/>
    </location>
</feature>
<name>A0ABX1R283_9ALTE</name>
<protein>
    <recommendedName>
        <fullName evidence="4">Two pore domain potassium channel family protein</fullName>
    </recommendedName>
</protein>
<organism evidence="2 3">
    <name type="scientific">Alteromonas ponticola</name>
    <dbReference type="NCBI Taxonomy" id="2720613"/>
    <lineage>
        <taxon>Bacteria</taxon>
        <taxon>Pseudomonadati</taxon>
        <taxon>Pseudomonadota</taxon>
        <taxon>Gammaproteobacteria</taxon>
        <taxon>Alteromonadales</taxon>
        <taxon>Alteromonadaceae</taxon>
        <taxon>Alteromonas/Salinimonas group</taxon>
        <taxon>Alteromonas</taxon>
    </lineage>
</organism>
<proteinExistence type="predicted"/>
<evidence type="ECO:0000313" key="2">
    <source>
        <dbReference type="EMBL" id="NMH60575.1"/>
    </source>
</evidence>
<dbReference type="Proteomes" id="UP000709336">
    <property type="component" value="Unassembled WGS sequence"/>
</dbReference>
<keyword evidence="1" id="KW-0812">Transmembrane</keyword>